<organism evidence="1 2">
    <name type="scientific">Alkalihalophilus marmarensis DSM 21297</name>
    <dbReference type="NCBI Taxonomy" id="1188261"/>
    <lineage>
        <taxon>Bacteria</taxon>
        <taxon>Bacillati</taxon>
        <taxon>Bacillota</taxon>
        <taxon>Bacilli</taxon>
        <taxon>Bacillales</taxon>
        <taxon>Bacillaceae</taxon>
        <taxon>Alkalihalophilus</taxon>
    </lineage>
</organism>
<dbReference type="RefSeq" id="WP_022627733.1">
    <property type="nucleotide sequence ID" value="NZ_ATAE01000018.1"/>
</dbReference>
<protein>
    <submittedName>
        <fullName evidence="1">Uncharacterized protein</fullName>
    </submittedName>
</protein>
<keyword evidence="2" id="KW-1185">Reference proteome</keyword>
<dbReference type="AlphaFoldDB" id="U6SQG9"/>
<evidence type="ECO:0000313" key="1">
    <source>
        <dbReference type="EMBL" id="ERN53833.1"/>
    </source>
</evidence>
<gene>
    <name evidence="1" type="ORF">A33I_10155</name>
</gene>
<comment type="caution">
    <text evidence="1">The sequence shown here is derived from an EMBL/GenBank/DDBJ whole genome shotgun (WGS) entry which is preliminary data.</text>
</comment>
<evidence type="ECO:0000313" key="2">
    <source>
        <dbReference type="Proteomes" id="UP000017170"/>
    </source>
</evidence>
<dbReference type="Proteomes" id="UP000017170">
    <property type="component" value="Unassembled WGS sequence"/>
</dbReference>
<accession>U6SQG9</accession>
<dbReference type="PATRIC" id="fig|1188261.3.peg.1402"/>
<sequence length="219" mass="25405">MQKRIVVLSMVAILGLVSYFTVRFMNSEATALNDSFTKEFIVEEYVEEDFHLFESKTGQYRMLFPNEFQMISEPPEFYGRQGTHYEHWFGTILKETTNGISPSLKVTYKDEEVDLTEIKLNSMLNNHAYKDNYETINLSETTIYYGSSSLIFEGTKAIITDPKVNQANTYFGLISDNNSNKSVEFYYSLDCIDKERGCEINSDLEHDIILKIIRSTEFQ</sequence>
<dbReference type="EMBL" id="ATAE01000018">
    <property type="protein sequence ID" value="ERN53833.1"/>
    <property type="molecule type" value="Genomic_DNA"/>
</dbReference>
<name>U6SQG9_9BACI</name>
<proteinExistence type="predicted"/>
<reference evidence="1 2" key="1">
    <citation type="journal article" date="2013" name="Genome Announc.">
        <title>Genome Sequence of the Extreme Obligate Alkaliphile Bacillus marmarensis Strain DSM 21297.</title>
        <authorList>
            <person name="Wernick D.G."/>
            <person name="Choi K.Y."/>
            <person name="Tat C.A."/>
            <person name="Lafontaine Rivera J.G."/>
            <person name="Liao J.C."/>
        </authorList>
    </citation>
    <scope>NUCLEOTIDE SEQUENCE [LARGE SCALE GENOMIC DNA]</scope>
    <source>
        <strain evidence="1 2">DSM 21297</strain>
    </source>
</reference>